<name>A0A7C5L3T0_AQUAO</name>
<dbReference type="FunFam" id="3.30.70.1560:FF:000001">
    <property type="entry name" value="Pseudouridine synthase"/>
    <property type="match status" value="1"/>
</dbReference>
<dbReference type="InterPro" id="IPR020103">
    <property type="entry name" value="PsdUridine_synth_cat_dom_sf"/>
</dbReference>
<dbReference type="PROSITE" id="PS50889">
    <property type="entry name" value="S4"/>
    <property type="match status" value="1"/>
</dbReference>
<dbReference type="PROSITE" id="PS01149">
    <property type="entry name" value="PSI_RSU"/>
    <property type="match status" value="1"/>
</dbReference>
<protein>
    <recommendedName>
        <fullName evidence="5">Pseudouridine synthase</fullName>
        <ecNumber evidence="5">5.4.99.-</ecNumber>
    </recommendedName>
</protein>
<dbReference type="InterPro" id="IPR006145">
    <property type="entry name" value="PsdUridine_synth_RsuA/RluA"/>
</dbReference>
<evidence type="ECO:0000256" key="4">
    <source>
        <dbReference type="PROSITE-ProRule" id="PRU00182"/>
    </source>
</evidence>
<feature type="domain" description="RNA-binding S4" evidence="6">
    <location>
        <begin position="4"/>
        <end position="67"/>
    </location>
</feature>
<evidence type="ECO:0000256" key="1">
    <source>
        <dbReference type="ARBA" id="ARBA00008348"/>
    </source>
</evidence>
<dbReference type="GO" id="GO:0003723">
    <property type="term" value="F:RNA binding"/>
    <property type="evidence" value="ECO:0007669"/>
    <property type="project" value="UniProtKB-KW"/>
</dbReference>
<accession>A0A7C5L3T0</accession>
<dbReference type="Gene3D" id="3.10.290.10">
    <property type="entry name" value="RNA-binding S4 domain"/>
    <property type="match status" value="1"/>
</dbReference>
<dbReference type="CDD" id="cd00165">
    <property type="entry name" value="S4"/>
    <property type="match status" value="1"/>
</dbReference>
<dbReference type="NCBIfam" id="TIGR00093">
    <property type="entry name" value="pseudouridine synthase"/>
    <property type="match status" value="1"/>
</dbReference>
<keyword evidence="2 4" id="KW-0694">RNA-binding</keyword>
<dbReference type="Pfam" id="PF00849">
    <property type="entry name" value="PseudoU_synth_2"/>
    <property type="match status" value="1"/>
</dbReference>
<dbReference type="GO" id="GO:0005829">
    <property type="term" value="C:cytosol"/>
    <property type="evidence" value="ECO:0007669"/>
    <property type="project" value="UniProtKB-ARBA"/>
</dbReference>
<dbReference type="Pfam" id="PF01479">
    <property type="entry name" value="S4"/>
    <property type="match status" value="1"/>
</dbReference>
<gene>
    <name evidence="7" type="ORF">ENJ61_06840</name>
</gene>
<evidence type="ECO:0000313" key="7">
    <source>
        <dbReference type="EMBL" id="HHJ64609.1"/>
    </source>
</evidence>
<dbReference type="CDD" id="cd02870">
    <property type="entry name" value="PseudoU_synth_RsuA_like"/>
    <property type="match status" value="1"/>
</dbReference>
<evidence type="ECO:0000256" key="2">
    <source>
        <dbReference type="ARBA" id="ARBA00022884"/>
    </source>
</evidence>
<reference evidence="7" key="1">
    <citation type="journal article" date="2020" name="mSystems">
        <title>Genome- and Community-Level Interaction Insights into Carbon Utilization and Element Cycling Functions of Hydrothermarchaeota in Hydrothermal Sediment.</title>
        <authorList>
            <person name="Zhou Z."/>
            <person name="Liu Y."/>
            <person name="Xu W."/>
            <person name="Pan J."/>
            <person name="Luo Z.H."/>
            <person name="Li M."/>
        </authorList>
    </citation>
    <scope>NUCLEOTIDE SEQUENCE [LARGE SCALE GENOMIC DNA]</scope>
    <source>
        <strain evidence="7">HyVt-501</strain>
    </source>
</reference>
<dbReference type="AlphaFoldDB" id="A0A7C5L3T0"/>
<dbReference type="SUPFAM" id="SSF55174">
    <property type="entry name" value="Alpha-L RNA-binding motif"/>
    <property type="match status" value="1"/>
</dbReference>
<organism evidence="7">
    <name type="scientific">Aquifex aeolicus</name>
    <dbReference type="NCBI Taxonomy" id="63363"/>
    <lineage>
        <taxon>Bacteria</taxon>
        <taxon>Pseudomonadati</taxon>
        <taxon>Aquificota</taxon>
        <taxon>Aquificia</taxon>
        <taxon>Aquificales</taxon>
        <taxon>Aquificaceae</taxon>
        <taxon>Aquifex</taxon>
    </lineage>
</organism>
<dbReference type="PANTHER" id="PTHR47683">
    <property type="entry name" value="PSEUDOURIDINE SYNTHASE FAMILY PROTEIN-RELATED"/>
    <property type="match status" value="1"/>
</dbReference>
<dbReference type="Gene3D" id="3.30.2350.10">
    <property type="entry name" value="Pseudouridine synthase"/>
    <property type="match status" value="1"/>
</dbReference>
<dbReference type="InterPro" id="IPR036986">
    <property type="entry name" value="S4_RNA-bd_sf"/>
</dbReference>
<dbReference type="InterPro" id="IPR000748">
    <property type="entry name" value="PsdUridine_synth_RsuA/RluB/E/F"/>
</dbReference>
<comment type="caution">
    <text evidence="7">The sequence shown here is derived from an EMBL/GenBank/DDBJ whole genome shotgun (WGS) entry which is preliminary data.</text>
</comment>
<dbReference type="Proteomes" id="UP000885792">
    <property type="component" value="Unassembled WGS sequence"/>
</dbReference>
<dbReference type="FunFam" id="3.10.290.10:FF:000003">
    <property type="entry name" value="Pseudouridine synthase"/>
    <property type="match status" value="1"/>
</dbReference>
<evidence type="ECO:0000259" key="6">
    <source>
        <dbReference type="SMART" id="SM00363"/>
    </source>
</evidence>
<sequence>MASVRLNRYLSMCGVASRRKAEELIRSGRVKVNDEVVRDLSVKVDPEIDRVEVDGREIRPPKRRYIALNKPAGYLTQLGKAPGGRKTLEDLLKDIPERVFPAGRLDYDTEGLLILTNDGELAHRILHPRYGLPKTYLALVRGRVSPQTVRRMLRGVELEDGFAKPDSLRVVRYEGKNTLLEVVFHEGRKHIVKRFLARFGHPVVKLRRTAVGPVKLGKLPPGKWRNLTAGELRALFSAVGLKYKP</sequence>
<dbReference type="EMBL" id="DRNB01000248">
    <property type="protein sequence ID" value="HHJ64609.1"/>
    <property type="molecule type" value="Genomic_DNA"/>
</dbReference>
<proteinExistence type="inferred from homology"/>
<dbReference type="PANTHER" id="PTHR47683:SF2">
    <property type="entry name" value="RNA-BINDING S4 DOMAIN-CONTAINING PROTEIN"/>
    <property type="match status" value="1"/>
</dbReference>
<evidence type="ECO:0000256" key="5">
    <source>
        <dbReference type="RuleBase" id="RU003887"/>
    </source>
</evidence>
<dbReference type="GO" id="GO:0120159">
    <property type="term" value="F:rRNA pseudouridine synthase activity"/>
    <property type="evidence" value="ECO:0007669"/>
    <property type="project" value="UniProtKB-ARBA"/>
</dbReference>
<comment type="similarity">
    <text evidence="1 5">Belongs to the pseudouridine synthase RsuA family.</text>
</comment>
<dbReference type="InterPro" id="IPR018496">
    <property type="entry name" value="PsdUridine_synth_RsuA/RluB_CS"/>
</dbReference>
<dbReference type="GO" id="GO:0000455">
    <property type="term" value="P:enzyme-directed rRNA pseudouridine synthesis"/>
    <property type="evidence" value="ECO:0007669"/>
    <property type="project" value="UniProtKB-ARBA"/>
</dbReference>
<evidence type="ECO:0000256" key="3">
    <source>
        <dbReference type="ARBA" id="ARBA00023235"/>
    </source>
</evidence>
<dbReference type="SUPFAM" id="SSF55120">
    <property type="entry name" value="Pseudouridine synthase"/>
    <property type="match status" value="1"/>
</dbReference>
<dbReference type="EC" id="5.4.99.-" evidence="5"/>
<dbReference type="InterPro" id="IPR050343">
    <property type="entry name" value="RsuA_PseudoU_synthase"/>
</dbReference>
<keyword evidence="3 5" id="KW-0413">Isomerase</keyword>
<dbReference type="SMART" id="SM00363">
    <property type="entry name" value="S4"/>
    <property type="match status" value="1"/>
</dbReference>
<dbReference type="InterPro" id="IPR002942">
    <property type="entry name" value="S4_RNA-bd"/>
</dbReference>